<evidence type="ECO:0000313" key="1">
    <source>
        <dbReference type="EMBL" id="CAD5333178.1"/>
    </source>
</evidence>
<dbReference type="Proteomes" id="UP000516314">
    <property type="component" value="Chromosome 5"/>
</dbReference>
<protein>
    <submittedName>
        <fullName evidence="1">(thale cress) hypothetical protein</fullName>
    </submittedName>
</protein>
<proteinExistence type="predicted"/>
<evidence type="ECO:0000313" key="2">
    <source>
        <dbReference type="Proteomes" id="UP000516314"/>
    </source>
</evidence>
<dbReference type="EMBL" id="LR881470">
    <property type="protein sequence ID" value="CAD5333178.1"/>
    <property type="molecule type" value="Genomic_DNA"/>
</dbReference>
<dbReference type="AlphaFoldDB" id="A0A7G2FBL5"/>
<name>A0A7G2FBL5_ARATH</name>
<organism evidence="1 2">
    <name type="scientific">Arabidopsis thaliana</name>
    <name type="common">Mouse-ear cress</name>
    <dbReference type="NCBI Taxonomy" id="3702"/>
    <lineage>
        <taxon>Eukaryota</taxon>
        <taxon>Viridiplantae</taxon>
        <taxon>Streptophyta</taxon>
        <taxon>Embryophyta</taxon>
        <taxon>Tracheophyta</taxon>
        <taxon>Spermatophyta</taxon>
        <taxon>Magnoliopsida</taxon>
        <taxon>eudicotyledons</taxon>
        <taxon>Gunneridae</taxon>
        <taxon>Pentapetalae</taxon>
        <taxon>rosids</taxon>
        <taxon>malvids</taxon>
        <taxon>Brassicales</taxon>
        <taxon>Brassicaceae</taxon>
        <taxon>Camelineae</taxon>
        <taxon>Arabidopsis</taxon>
    </lineage>
</organism>
<sequence length="117" mass="12651">MLEHWKLVCTIFSCVLEQETQCGNNSVNLFEEIAKVFEGISVGVTRITWSVMESFNKGGLIPGGVVYSEGCLESITFTIKEALVGLRWSYKGLSQAGICNCGKNPVKDGNVGDAKGI</sequence>
<accession>A0A7G2FBL5</accession>
<gene>
    <name evidence="1" type="ORF">AT9943_LOCUS20547</name>
</gene>
<reference evidence="1 2" key="1">
    <citation type="submission" date="2020-09" db="EMBL/GenBank/DDBJ databases">
        <authorList>
            <person name="Ashkenazy H."/>
        </authorList>
    </citation>
    <scope>NUCLEOTIDE SEQUENCE [LARGE SCALE GENOMIC DNA]</scope>
    <source>
        <strain evidence="2">cv. Cdm-0</strain>
    </source>
</reference>